<evidence type="ECO:0000313" key="2">
    <source>
        <dbReference type="EMBL" id="ROG86071.1"/>
    </source>
</evidence>
<organism evidence="3 4">
    <name type="scientific">Klebsiella pneumoniae</name>
    <dbReference type="NCBI Taxonomy" id="573"/>
    <lineage>
        <taxon>Bacteria</taxon>
        <taxon>Pseudomonadati</taxon>
        <taxon>Pseudomonadota</taxon>
        <taxon>Gammaproteobacteria</taxon>
        <taxon>Enterobacterales</taxon>
        <taxon>Enterobacteriaceae</taxon>
        <taxon>Klebsiella/Raoultella group</taxon>
        <taxon>Klebsiella</taxon>
        <taxon>Klebsiella pneumoniae complex</taxon>
    </lineage>
</organism>
<accession>A0A4V0GSU0</accession>
<proteinExistence type="predicted"/>
<sequence>MQWTSVKFKLPQPTKQVSWYIVNTDKGVGFAEFNPLTGFGNIVIIDNSQYFNLEITHWMPLPPPPSSN</sequence>
<reference evidence="2 5" key="2">
    <citation type="submission" date="2018-10" db="EMBL/GenBank/DDBJ databases">
        <authorList>
            <person name="Vanduin D."/>
            <person name="Fouts D."/>
            <person name="Wright M."/>
            <person name="Sutton G."/>
            <person name="Nguyen K."/>
            <person name="Kreiswirth B."/>
            <person name="Chen L."/>
            <person name="Rojas L."/>
            <person name="Hujer A."/>
            <person name="Hujer K."/>
            <person name="Bonomo R."/>
            <person name="Adams M."/>
        </authorList>
    </citation>
    <scope>NUCLEOTIDE SEQUENCE [LARGE SCALE GENOMIC DNA]</scope>
    <source>
        <strain evidence="2 5">CRK0165</strain>
    </source>
</reference>
<gene>
    <name evidence="2" type="ORF">BL124_00030295</name>
    <name evidence="3" type="ORF">NCTC13443_05449</name>
</gene>
<dbReference type="AlphaFoldDB" id="A0A377V932"/>
<dbReference type="Proteomes" id="UP000255518">
    <property type="component" value="Unassembled WGS sequence"/>
</dbReference>
<dbReference type="RefSeq" id="WP_071887731.1">
    <property type="nucleotide sequence ID" value="NZ_AP022527.1"/>
</dbReference>
<feature type="domain" description="DUF551" evidence="1">
    <location>
        <begin position="3"/>
        <end position="65"/>
    </location>
</feature>
<name>A0A377V932_KLEPN</name>
<accession>A0A377V932</accession>
<dbReference type="InterPro" id="IPR007539">
    <property type="entry name" value="DUF551"/>
</dbReference>
<dbReference type="EMBL" id="MPYG04000233">
    <property type="protein sequence ID" value="ROG86071.1"/>
    <property type="molecule type" value="Genomic_DNA"/>
</dbReference>
<evidence type="ECO:0000313" key="4">
    <source>
        <dbReference type="Proteomes" id="UP000255518"/>
    </source>
</evidence>
<protein>
    <submittedName>
        <fullName evidence="2">DUF551 domain-containing protein</fullName>
    </submittedName>
</protein>
<evidence type="ECO:0000313" key="5">
    <source>
        <dbReference type="Proteomes" id="UP000283322"/>
    </source>
</evidence>
<dbReference type="EMBL" id="UGKT01000001">
    <property type="protein sequence ID" value="STT05513.1"/>
    <property type="molecule type" value="Genomic_DNA"/>
</dbReference>
<evidence type="ECO:0000259" key="1">
    <source>
        <dbReference type="Pfam" id="PF04448"/>
    </source>
</evidence>
<evidence type="ECO:0000313" key="3">
    <source>
        <dbReference type="EMBL" id="STT05513.1"/>
    </source>
</evidence>
<dbReference type="Proteomes" id="UP000283322">
    <property type="component" value="Unassembled WGS sequence"/>
</dbReference>
<reference evidence="3 4" key="1">
    <citation type="submission" date="2018-06" db="EMBL/GenBank/DDBJ databases">
        <authorList>
            <consortium name="Pathogen Informatics"/>
            <person name="Doyle S."/>
        </authorList>
    </citation>
    <scope>NUCLEOTIDE SEQUENCE [LARGE SCALE GENOMIC DNA]</scope>
    <source>
        <strain evidence="3 4">NCTC13443</strain>
    </source>
</reference>
<dbReference type="Pfam" id="PF04448">
    <property type="entry name" value="DUF551"/>
    <property type="match status" value="1"/>
</dbReference>